<protein>
    <submittedName>
        <fullName evidence="2">Uncharacterized protein</fullName>
    </submittedName>
</protein>
<reference evidence="2 3" key="1">
    <citation type="submission" date="2019-07" db="EMBL/GenBank/DDBJ databases">
        <title>Whole genome shotgun sequence of Microvirga aerophila NBRC 106136.</title>
        <authorList>
            <person name="Hosoyama A."/>
            <person name="Uohara A."/>
            <person name="Ohji S."/>
            <person name="Ichikawa N."/>
        </authorList>
    </citation>
    <scope>NUCLEOTIDE SEQUENCE [LARGE SCALE GENOMIC DNA]</scope>
    <source>
        <strain evidence="2 3">NBRC 106136</strain>
    </source>
</reference>
<accession>A0A512C1T2</accession>
<feature type="transmembrane region" description="Helical" evidence="1">
    <location>
        <begin position="29"/>
        <end position="51"/>
    </location>
</feature>
<evidence type="ECO:0000256" key="1">
    <source>
        <dbReference type="SAM" id="Phobius"/>
    </source>
</evidence>
<dbReference type="PROSITE" id="PS51257">
    <property type="entry name" value="PROKAR_LIPOPROTEIN"/>
    <property type="match status" value="1"/>
</dbReference>
<organism evidence="2 3">
    <name type="scientific">Microvirga aerophila</name>
    <dbReference type="NCBI Taxonomy" id="670291"/>
    <lineage>
        <taxon>Bacteria</taxon>
        <taxon>Pseudomonadati</taxon>
        <taxon>Pseudomonadota</taxon>
        <taxon>Alphaproteobacteria</taxon>
        <taxon>Hyphomicrobiales</taxon>
        <taxon>Methylobacteriaceae</taxon>
        <taxon>Microvirga</taxon>
    </lineage>
</organism>
<gene>
    <name evidence="2" type="ORF">MAE02_58670</name>
</gene>
<evidence type="ECO:0000313" key="2">
    <source>
        <dbReference type="EMBL" id="GEO18171.1"/>
    </source>
</evidence>
<name>A0A512C1T2_9HYPH</name>
<dbReference type="RefSeq" id="WP_162815914.1">
    <property type="nucleotide sequence ID" value="NZ_BJYU01000161.1"/>
</dbReference>
<comment type="caution">
    <text evidence="2">The sequence shown here is derived from an EMBL/GenBank/DDBJ whole genome shotgun (WGS) entry which is preliminary data.</text>
</comment>
<dbReference type="AlphaFoldDB" id="A0A512C1T2"/>
<evidence type="ECO:0000313" key="3">
    <source>
        <dbReference type="Proteomes" id="UP000321085"/>
    </source>
</evidence>
<keyword evidence="3" id="KW-1185">Reference proteome</keyword>
<keyword evidence="1" id="KW-1133">Transmembrane helix</keyword>
<dbReference type="EMBL" id="BJYU01000161">
    <property type="protein sequence ID" value="GEO18171.1"/>
    <property type="molecule type" value="Genomic_DNA"/>
</dbReference>
<keyword evidence="1" id="KW-0472">Membrane</keyword>
<keyword evidence="1" id="KW-0812">Transmembrane</keyword>
<sequence>MDDLMRWACSLLGFSGCYGFSPWEMLLYASGFTLIAFFVGFLVVAFVLGWFTR</sequence>
<proteinExistence type="predicted"/>
<dbReference type="Proteomes" id="UP000321085">
    <property type="component" value="Unassembled WGS sequence"/>
</dbReference>